<dbReference type="EMBL" id="UGQU01000003">
    <property type="protein sequence ID" value="STZ63785.1"/>
    <property type="molecule type" value="Genomic_DNA"/>
</dbReference>
<dbReference type="PANTHER" id="PTHR35862">
    <property type="entry name" value="FELS-2 PROPHAGE PROTEIN"/>
    <property type="match status" value="1"/>
</dbReference>
<protein>
    <submittedName>
        <fullName evidence="1">Phage protein D</fullName>
    </submittedName>
</protein>
<dbReference type="InterPro" id="IPR052726">
    <property type="entry name" value="Phage_Baseplate_Hub"/>
</dbReference>
<gene>
    <name evidence="1" type="ORF">NCTC10359_02225</name>
</gene>
<dbReference type="SUPFAM" id="SSF69279">
    <property type="entry name" value="Phage tail proteins"/>
    <property type="match status" value="1"/>
</dbReference>
<dbReference type="Gene3D" id="2.30.110.50">
    <property type="match status" value="1"/>
</dbReference>
<dbReference type="RefSeq" id="WP_115008079.1">
    <property type="nucleotide sequence ID" value="NZ_UGQU01000003.1"/>
</dbReference>
<sequence>MIQNTDKPKFAVIYEQKDITNAITPYLLEITYTDYLSDQSDEIALTLEDVNGDWLYDWYPDNGDGVELSLADDTGELVALGRFEISEIEYRYPPSVVVLKALSTGISKANRTNQAKVYKDTTLADIVRTVAKRLNLSVTGQIRDIKITTVTQYQERDVEFLTRLAKTYGHSFKIVDKTLVFYDNEKLGKNEAVAVLDKTSVIDVRFRDVIKDTPSEVQVSTYNTQKKETITKTAKPKPKRKGAKPTATDTLKITAPNNATDGEAQAMANAHAQNQADEQIAGEIELVGNAMLVAGQAILVQDFGKFSGKYLVKQARHTLNNQGFLTTIEIKMLEYIDPRMSDPKDNETQENSNELRS</sequence>
<reference evidence="1 2" key="1">
    <citation type="submission" date="2018-06" db="EMBL/GenBank/DDBJ databases">
        <authorList>
            <consortium name="Pathogen Informatics"/>
            <person name="Doyle S."/>
        </authorList>
    </citation>
    <scope>NUCLEOTIDE SEQUENCE [LARGE SCALE GENOMIC DNA]</scope>
    <source>
        <strain evidence="1 2">NCTC10359</strain>
    </source>
</reference>
<dbReference type="Pfam" id="PF05954">
    <property type="entry name" value="Phage_GPD"/>
    <property type="match status" value="1"/>
</dbReference>
<accession>A0A378TSE8</accession>
<dbReference type="PANTHER" id="PTHR35862:SF1">
    <property type="entry name" value="FELS-2 PROPHAGE PROTEIN"/>
    <property type="match status" value="1"/>
</dbReference>
<proteinExistence type="predicted"/>
<evidence type="ECO:0000313" key="2">
    <source>
        <dbReference type="Proteomes" id="UP000254437"/>
    </source>
</evidence>
<name>A0A378TSE8_MORLA</name>
<dbReference type="Gene3D" id="3.55.50.10">
    <property type="entry name" value="Baseplate protein-like domains"/>
    <property type="match status" value="1"/>
</dbReference>
<dbReference type="AlphaFoldDB" id="A0A378TSE8"/>
<evidence type="ECO:0000313" key="1">
    <source>
        <dbReference type="EMBL" id="STZ63785.1"/>
    </source>
</evidence>
<dbReference type="Gene3D" id="4.10.220.110">
    <property type="match status" value="1"/>
</dbReference>
<organism evidence="1 2">
    <name type="scientific">Moraxella lacunata</name>
    <dbReference type="NCBI Taxonomy" id="477"/>
    <lineage>
        <taxon>Bacteria</taxon>
        <taxon>Pseudomonadati</taxon>
        <taxon>Pseudomonadota</taxon>
        <taxon>Gammaproteobacteria</taxon>
        <taxon>Moraxellales</taxon>
        <taxon>Moraxellaceae</taxon>
        <taxon>Moraxella</taxon>
    </lineage>
</organism>
<dbReference type="Proteomes" id="UP000254437">
    <property type="component" value="Unassembled WGS sequence"/>
</dbReference>